<dbReference type="GO" id="GO:0009306">
    <property type="term" value="P:protein secretion"/>
    <property type="evidence" value="ECO:0007669"/>
    <property type="project" value="UniProtKB-UniRule"/>
</dbReference>
<comment type="subcellular location">
    <subcellularLocation>
        <location evidence="8">Cell membrane</location>
        <topology evidence="8">Single-pass membrane protein</topology>
    </subcellularLocation>
    <subcellularLocation>
        <location evidence="1">Membrane</location>
    </subcellularLocation>
</comment>
<keyword evidence="2 8" id="KW-0813">Transport</keyword>
<keyword evidence="7 8" id="KW-0472">Membrane</keyword>
<dbReference type="InterPro" id="IPR005807">
    <property type="entry name" value="SecE_bac"/>
</dbReference>
<organism evidence="9 10">
    <name type="scientific">Mycoplasmopsis canis</name>
    <dbReference type="NCBI Taxonomy" id="29555"/>
    <lineage>
        <taxon>Bacteria</taxon>
        <taxon>Bacillati</taxon>
        <taxon>Mycoplasmatota</taxon>
        <taxon>Mycoplasmoidales</taxon>
        <taxon>Metamycoplasmataceae</taxon>
        <taxon>Mycoplasmopsis</taxon>
    </lineage>
</organism>
<dbReference type="GO" id="GO:0008320">
    <property type="term" value="F:protein transmembrane transporter activity"/>
    <property type="evidence" value="ECO:0007669"/>
    <property type="project" value="UniProtKB-UniRule"/>
</dbReference>
<evidence type="ECO:0000256" key="6">
    <source>
        <dbReference type="ARBA" id="ARBA00023010"/>
    </source>
</evidence>
<evidence type="ECO:0000256" key="2">
    <source>
        <dbReference type="ARBA" id="ARBA00022448"/>
    </source>
</evidence>
<dbReference type="NCBIfam" id="TIGR00964">
    <property type="entry name" value="secE_bact"/>
    <property type="match status" value="1"/>
</dbReference>
<dbReference type="HAMAP" id="MF_00422">
    <property type="entry name" value="SecE"/>
    <property type="match status" value="1"/>
</dbReference>
<feature type="transmembrane region" description="Helical" evidence="8">
    <location>
        <begin position="46"/>
        <end position="68"/>
    </location>
</feature>
<gene>
    <name evidence="8" type="primary">secE</name>
    <name evidence="9" type="ORF">NCTC10146_00326</name>
</gene>
<proteinExistence type="inferred from homology"/>
<reference evidence="9 10" key="1">
    <citation type="submission" date="2019-01" db="EMBL/GenBank/DDBJ databases">
        <authorList>
            <consortium name="Pathogen Informatics"/>
        </authorList>
    </citation>
    <scope>NUCLEOTIDE SEQUENCE [LARGE SCALE GENOMIC DNA]</scope>
    <source>
        <strain evidence="9 10">NCTC10146</strain>
    </source>
</reference>
<dbReference type="GO" id="GO:0005886">
    <property type="term" value="C:plasma membrane"/>
    <property type="evidence" value="ECO:0007669"/>
    <property type="project" value="UniProtKB-SubCell"/>
</dbReference>
<evidence type="ECO:0000256" key="1">
    <source>
        <dbReference type="ARBA" id="ARBA00004370"/>
    </source>
</evidence>
<dbReference type="RefSeq" id="WP_004795028.1">
    <property type="nucleotide sequence ID" value="NZ_LR215010.1"/>
</dbReference>
<protein>
    <recommendedName>
        <fullName evidence="8">Protein translocase subunit SecE</fullName>
    </recommendedName>
</protein>
<comment type="subunit">
    <text evidence="8">Component of the Sec protein translocase complex. Heterotrimer consisting of SecY, SecE and SecG subunits. The heterotrimers can form oligomers, although 1 heterotrimer is thought to be able to translocate proteins. Interacts with the ribosome. Interacts with SecDF, and other proteins may be involved. Interacts with SecA.</text>
</comment>
<dbReference type="GO" id="GO:0006605">
    <property type="term" value="P:protein targeting"/>
    <property type="evidence" value="ECO:0007669"/>
    <property type="project" value="UniProtKB-UniRule"/>
</dbReference>
<accession>A0A449AQP1</accession>
<keyword evidence="8" id="KW-1003">Cell membrane</keyword>
<dbReference type="GO" id="GO:0065002">
    <property type="term" value="P:intracellular protein transmembrane transport"/>
    <property type="evidence" value="ECO:0007669"/>
    <property type="project" value="UniProtKB-UniRule"/>
</dbReference>
<dbReference type="EMBL" id="LR215010">
    <property type="protein sequence ID" value="VEU68868.1"/>
    <property type="molecule type" value="Genomic_DNA"/>
</dbReference>
<dbReference type="AlphaFoldDB" id="A0A449AQP1"/>
<evidence type="ECO:0000256" key="7">
    <source>
        <dbReference type="ARBA" id="ARBA00023136"/>
    </source>
</evidence>
<comment type="similarity">
    <text evidence="8">Belongs to the SecE/SEC61-gamma family.</text>
</comment>
<evidence type="ECO:0000256" key="3">
    <source>
        <dbReference type="ARBA" id="ARBA00022692"/>
    </source>
</evidence>
<sequence length="78" mass="9412">MENNLEAKNNQIKLGKEKRPKKYWLRKVVKEIKRVRWPDFKTNKRNFLMTILFAFLFTVFVSLVTYGFTQLWTVLGLS</sequence>
<dbReference type="Pfam" id="PF00584">
    <property type="entry name" value="SecE"/>
    <property type="match status" value="1"/>
</dbReference>
<comment type="function">
    <text evidence="8">Essential subunit of the Sec protein translocation channel SecYEG. Clamps together the 2 halves of SecY. May contact the channel plug during translocation.</text>
</comment>
<dbReference type="GO" id="GO:0043952">
    <property type="term" value="P:protein transport by the Sec complex"/>
    <property type="evidence" value="ECO:0007669"/>
    <property type="project" value="UniProtKB-UniRule"/>
</dbReference>
<keyword evidence="6 8" id="KW-0811">Translocation</keyword>
<evidence type="ECO:0000256" key="8">
    <source>
        <dbReference type="HAMAP-Rule" id="MF_00422"/>
    </source>
</evidence>
<keyword evidence="4 8" id="KW-0653">Protein transport</keyword>
<dbReference type="Proteomes" id="UP000290495">
    <property type="component" value="Chromosome"/>
</dbReference>
<name>A0A449AQP1_9BACT</name>
<dbReference type="InterPro" id="IPR038379">
    <property type="entry name" value="SecE_sf"/>
</dbReference>
<evidence type="ECO:0000313" key="9">
    <source>
        <dbReference type="EMBL" id="VEU68868.1"/>
    </source>
</evidence>
<keyword evidence="3 8" id="KW-0812">Transmembrane</keyword>
<evidence type="ECO:0000256" key="5">
    <source>
        <dbReference type="ARBA" id="ARBA00022989"/>
    </source>
</evidence>
<dbReference type="Gene3D" id="1.20.5.1030">
    <property type="entry name" value="Preprotein translocase secy subunit"/>
    <property type="match status" value="1"/>
</dbReference>
<evidence type="ECO:0000256" key="4">
    <source>
        <dbReference type="ARBA" id="ARBA00022927"/>
    </source>
</evidence>
<dbReference type="InterPro" id="IPR001901">
    <property type="entry name" value="Translocase_SecE/Sec61-g"/>
</dbReference>
<evidence type="ECO:0000313" key="10">
    <source>
        <dbReference type="Proteomes" id="UP000290495"/>
    </source>
</evidence>
<keyword evidence="5 8" id="KW-1133">Transmembrane helix</keyword>